<evidence type="ECO:0000256" key="1">
    <source>
        <dbReference type="SAM" id="Coils"/>
    </source>
</evidence>
<proteinExistence type="predicted"/>
<evidence type="ECO:0000256" key="2">
    <source>
        <dbReference type="SAM" id="SignalP"/>
    </source>
</evidence>
<dbReference type="WBParaSite" id="L893_g2070.t1">
    <property type="protein sequence ID" value="L893_g2070.t1"/>
    <property type="gene ID" value="L893_g2070"/>
</dbReference>
<organism evidence="3 4">
    <name type="scientific">Steinernema glaseri</name>
    <dbReference type="NCBI Taxonomy" id="37863"/>
    <lineage>
        <taxon>Eukaryota</taxon>
        <taxon>Metazoa</taxon>
        <taxon>Ecdysozoa</taxon>
        <taxon>Nematoda</taxon>
        <taxon>Chromadorea</taxon>
        <taxon>Rhabditida</taxon>
        <taxon>Tylenchina</taxon>
        <taxon>Panagrolaimomorpha</taxon>
        <taxon>Strongyloidoidea</taxon>
        <taxon>Steinernematidae</taxon>
        <taxon>Steinernema</taxon>
    </lineage>
</organism>
<dbReference type="Proteomes" id="UP000095287">
    <property type="component" value="Unplaced"/>
</dbReference>
<feature type="signal peptide" evidence="2">
    <location>
        <begin position="1"/>
        <end position="19"/>
    </location>
</feature>
<keyword evidence="3" id="KW-1185">Reference proteome</keyword>
<keyword evidence="2" id="KW-0732">Signal</keyword>
<feature type="chain" id="PRO_5009312700" evidence="2">
    <location>
        <begin position="20"/>
        <end position="107"/>
    </location>
</feature>
<feature type="coiled-coil region" evidence="1">
    <location>
        <begin position="60"/>
        <end position="94"/>
    </location>
</feature>
<dbReference type="AlphaFoldDB" id="A0A1I7YXI0"/>
<sequence>MKTTACFVLLSVLVFSVQACNPLVNDGRKKYGDAKTKLDKLAKHEAGDDVITDEEELETLKEGKTTSDETVKEYKKLEKELKDLKSAELETKNKIAAVTKQLAQLGG</sequence>
<reference evidence="4" key="1">
    <citation type="submission" date="2016-11" db="UniProtKB">
        <authorList>
            <consortium name="WormBaseParasite"/>
        </authorList>
    </citation>
    <scope>IDENTIFICATION</scope>
</reference>
<keyword evidence="1" id="KW-0175">Coiled coil</keyword>
<dbReference type="PROSITE" id="PS51257">
    <property type="entry name" value="PROKAR_LIPOPROTEIN"/>
    <property type="match status" value="1"/>
</dbReference>
<protein>
    <submittedName>
        <fullName evidence="4">Lipoprotein</fullName>
    </submittedName>
</protein>
<name>A0A1I7YXI0_9BILA</name>
<accession>A0A1I7YXI0</accession>
<evidence type="ECO:0000313" key="4">
    <source>
        <dbReference type="WBParaSite" id="L893_g2070.t1"/>
    </source>
</evidence>
<evidence type="ECO:0000313" key="3">
    <source>
        <dbReference type="Proteomes" id="UP000095287"/>
    </source>
</evidence>